<keyword evidence="9" id="KW-1185">Reference proteome</keyword>
<dbReference type="PROSITE" id="PS50905">
    <property type="entry name" value="FERRITIN_LIKE"/>
    <property type="match status" value="1"/>
</dbReference>
<keyword evidence="2 6" id="KW-0409">Iron storage</keyword>
<dbReference type="STRING" id="6832.A0A553P3P3"/>
<dbReference type="GO" id="GO:0005737">
    <property type="term" value="C:cytoplasm"/>
    <property type="evidence" value="ECO:0007669"/>
    <property type="project" value="TreeGrafter"/>
</dbReference>
<feature type="binding site" evidence="5">
    <location>
        <position position="86"/>
    </location>
    <ligand>
        <name>Fe cation</name>
        <dbReference type="ChEBI" id="CHEBI:24875"/>
        <label>1</label>
    </ligand>
</feature>
<feature type="binding site" evidence="5">
    <location>
        <position position="89"/>
    </location>
    <ligand>
        <name>Fe cation</name>
        <dbReference type="ChEBI" id="CHEBI:24875"/>
        <label>1</label>
    </ligand>
</feature>
<dbReference type="Gene3D" id="1.20.1260.10">
    <property type="match status" value="1"/>
</dbReference>
<comment type="function">
    <text evidence="6">Stores iron in a soluble, non-toxic, readily available form. Important for iron homeostasis. Iron is taken up in the ferrous form and deposited as ferric hydroxides after oxidation.</text>
</comment>
<evidence type="ECO:0000259" key="7">
    <source>
        <dbReference type="PROSITE" id="PS50905"/>
    </source>
</evidence>
<reference evidence="8 9" key="1">
    <citation type="journal article" date="2018" name="Nat. Ecol. Evol.">
        <title>Genomic signatures of mitonuclear coevolution across populations of Tigriopus californicus.</title>
        <authorList>
            <person name="Barreto F.S."/>
            <person name="Watson E.T."/>
            <person name="Lima T.G."/>
            <person name="Willett C.S."/>
            <person name="Edmands S."/>
            <person name="Li W."/>
            <person name="Burton R.S."/>
        </authorList>
    </citation>
    <scope>NUCLEOTIDE SEQUENCE [LARGE SCALE GENOMIC DNA]</scope>
    <source>
        <strain evidence="8 9">San Diego</strain>
    </source>
</reference>
<evidence type="ECO:0000313" key="8">
    <source>
        <dbReference type="EMBL" id="TRY72318.1"/>
    </source>
</evidence>
<evidence type="ECO:0000256" key="2">
    <source>
        <dbReference type="ARBA" id="ARBA00022434"/>
    </source>
</evidence>
<evidence type="ECO:0000313" key="9">
    <source>
        <dbReference type="Proteomes" id="UP000318571"/>
    </source>
</evidence>
<name>A0A553P3P3_TIGCA</name>
<dbReference type="InterPro" id="IPR001519">
    <property type="entry name" value="Ferritin"/>
</dbReference>
<dbReference type="CDD" id="cd01056">
    <property type="entry name" value="Euk_Ferritin"/>
    <property type="match status" value="1"/>
</dbReference>
<proteinExistence type="inferred from homology"/>
<organism evidence="8 9">
    <name type="scientific">Tigriopus californicus</name>
    <name type="common">Marine copepod</name>
    <dbReference type="NCBI Taxonomy" id="6832"/>
    <lineage>
        <taxon>Eukaryota</taxon>
        <taxon>Metazoa</taxon>
        <taxon>Ecdysozoa</taxon>
        <taxon>Arthropoda</taxon>
        <taxon>Crustacea</taxon>
        <taxon>Multicrustacea</taxon>
        <taxon>Hexanauplia</taxon>
        <taxon>Copepoda</taxon>
        <taxon>Harpacticoida</taxon>
        <taxon>Harpacticidae</taxon>
        <taxon>Tigriopus</taxon>
    </lineage>
</organism>
<dbReference type="GO" id="GO:0006826">
    <property type="term" value="P:iron ion transport"/>
    <property type="evidence" value="ECO:0007669"/>
    <property type="project" value="InterPro"/>
</dbReference>
<dbReference type="Pfam" id="PF00210">
    <property type="entry name" value="Ferritin"/>
    <property type="match status" value="1"/>
</dbReference>
<feature type="domain" description="Ferritin-like diiron" evidence="7">
    <location>
        <begin position="34"/>
        <end position="182"/>
    </location>
</feature>
<evidence type="ECO:0000256" key="4">
    <source>
        <dbReference type="ARBA" id="ARBA00023004"/>
    </source>
</evidence>
<evidence type="ECO:0000256" key="6">
    <source>
        <dbReference type="RuleBase" id="RU361145"/>
    </source>
</evidence>
<gene>
    <name evidence="8" type="ORF">TCAL_05387</name>
</gene>
<feature type="binding site" evidence="5">
    <location>
        <position position="164"/>
    </location>
    <ligand>
        <name>Fe cation</name>
        <dbReference type="ChEBI" id="CHEBI:24875"/>
        <label>1</label>
    </ligand>
</feature>
<dbReference type="AlphaFoldDB" id="A0A553P3P3"/>
<evidence type="ECO:0000256" key="1">
    <source>
        <dbReference type="ARBA" id="ARBA00007513"/>
    </source>
</evidence>
<keyword evidence="3 5" id="KW-0479">Metal-binding</keyword>
<comment type="caution">
    <text evidence="8">The sequence shown here is derived from an EMBL/GenBank/DDBJ whole genome shotgun (WGS) entry which is preliminary data.</text>
</comment>
<evidence type="ECO:0000256" key="5">
    <source>
        <dbReference type="PIRSR" id="PIRSR601519-1"/>
    </source>
</evidence>
<dbReference type="InterPro" id="IPR012347">
    <property type="entry name" value="Ferritin-like"/>
</dbReference>
<dbReference type="PANTHER" id="PTHR11431:SF75">
    <property type="entry name" value="FERRITIN"/>
    <property type="match status" value="1"/>
</dbReference>
<dbReference type="SUPFAM" id="SSF47240">
    <property type="entry name" value="Ferritin-like"/>
    <property type="match status" value="1"/>
</dbReference>
<keyword evidence="4 5" id="KW-0408">Iron</keyword>
<dbReference type="Proteomes" id="UP000318571">
    <property type="component" value="Chromosome 7"/>
</dbReference>
<comment type="similarity">
    <text evidence="1 6">Belongs to the ferritin family.</text>
</comment>
<dbReference type="OrthoDB" id="6618190at2759"/>
<sequence>MWPSSRVMFKSLVPSMGSQWSRWLANRAPGSSGSKLSTSFNQQLNEQINREFSAAYIYFGLFSHFHRPEIALKGMASCFFNDYKEELSHAQQFMEYQAQRGGSLELLPIQKPTIGKIELPITAMERALEQENDLYTHLREMNRLAEEEGDAHLSDFLVDFLKHQLEDISHKTEMATVLRRVGDGVGLHMYDQEILKSLGSKSILSESSNASEQGLP</sequence>
<feature type="binding site" evidence="5">
    <location>
        <position position="51"/>
    </location>
    <ligand>
        <name>Fe cation</name>
        <dbReference type="ChEBI" id="CHEBI:24875"/>
        <label>1</label>
    </ligand>
</feature>
<dbReference type="OMA" id="ENDLYTH"/>
<dbReference type="PANTHER" id="PTHR11431">
    <property type="entry name" value="FERRITIN"/>
    <property type="match status" value="1"/>
</dbReference>
<dbReference type="GO" id="GO:0004322">
    <property type="term" value="F:ferroxidase activity"/>
    <property type="evidence" value="ECO:0007669"/>
    <property type="project" value="UniProtKB-EC"/>
</dbReference>
<evidence type="ECO:0000256" key="3">
    <source>
        <dbReference type="ARBA" id="ARBA00022723"/>
    </source>
</evidence>
<keyword evidence="6" id="KW-0560">Oxidoreductase</keyword>
<dbReference type="InterPro" id="IPR009040">
    <property type="entry name" value="Ferritin-like_diiron"/>
</dbReference>
<dbReference type="EMBL" id="VCGU01000008">
    <property type="protein sequence ID" value="TRY72318.1"/>
    <property type="molecule type" value="Genomic_DNA"/>
</dbReference>
<accession>A0A553P3P3</accession>
<feature type="binding site" evidence="5">
    <location>
        <position position="131"/>
    </location>
    <ligand>
        <name>Fe cation</name>
        <dbReference type="ChEBI" id="CHEBI:24875"/>
        <label>1</label>
    </ligand>
</feature>
<dbReference type="InterPro" id="IPR009078">
    <property type="entry name" value="Ferritin-like_SF"/>
</dbReference>
<dbReference type="GO" id="GO:0006879">
    <property type="term" value="P:intracellular iron ion homeostasis"/>
    <property type="evidence" value="ECO:0007669"/>
    <property type="project" value="UniProtKB-KW"/>
</dbReference>
<dbReference type="InterPro" id="IPR008331">
    <property type="entry name" value="Ferritin_DPS_dom"/>
</dbReference>
<comment type="catalytic activity">
    <reaction evidence="6">
        <text>4 Fe(2+) + O2 + 4 H(+) = 4 Fe(3+) + 2 H2O</text>
        <dbReference type="Rhea" id="RHEA:11148"/>
        <dbReference type="ChEBI" id="CHEBI:15377"/>
        <dbReference type="ChEBI" id="CHEBI:15378"/>
        <dbReference type="ChEBI" id="CHEBI:15379"/>
        <dbReference type="ChEBI" id="CHEBI:29033"/>
        <dbReference type="ChEBI" id="CHEBI:29034"/>
        <dbReference type="EC" id="1.16.3.1"/>
    </reaction>
</comment>
<protein>
    <recommendedName>
        <fullName evidence="6">Ferritin</fullName>
        <ecNumber evidence="6">1.16.3.1</ecNumber>
    </recommendedName>
</protein>
<dbReference type="EC" id="1.16.3.1" evidence="6"/>
<dbReference type="GO" id="GO:0008199">
    <property type="term" value="F:ferric iron binding"/>
    <property type="evidence" value="ECO:0007669"/>
    <property type="project" value="InterPro"/>
</dbReference>
<dbReference type="GO" id="GO:0008198">
    <property type="term" value="F:ferrous iron binding"/>
    <property type="evidence" value="ECO:0007669"/>
    <property type="project" value="TreeGrafter"/>
</dbReference>